<evidence type="ECO:0000313" key="2">
    <source>
        <dbReference type="Proteomes" id="UP000789375"/>
    </source>
</evidence>
<feature type="non-terminal residue" evidence="1">
    <location>
        <position position="1"/>
    </location>
</feature>
<keyword evidence="2" id="KW-1185">Reference proteome</keyword>
<dbReference type="AlphaFoldDB" id="A0A9N8ZFR2"/>
<evidence type="ECO:0000313" key="1">
    <source>
        <dbReference type="EMBL" id="CAG8494978.1"/>
    </source>
</evidence>
<gene>
    <name evidence="1" type="ORF">FMOSSE_LOCUS3732</name>
</gene>
<sequence length="137" mass="15989">MLEDLPENAVVTLTFNFVNCKHSYHKYLVEGDKLNNVELSDDQIILKTPDTMKDFVEQGVAQQYSLHNMENIFWKYLGDCIRANSIYYNESSFSNMLINMSKEESEDYNTYESVYFGKVLMLINIIIKGYSSFDFAL</sequence>
<comment type="caution">
    <text evidence="1">The sequence shown here is derived from an EMBL/GenBank/DDBJ whole genome shotgun (WGS) entry which is preliminary data.</text>
</comment>
<protein>
    <submittedName>
        <fullName evidence="1">5086_t:CDS:1</fullName>
    </submittedName>
</protein>
<organism evidence="1 2">
    <name type="scientific">Funneliformis mosseae</name>
    <name type="common">Endomycorrhizal fungus</name>
    <name type="synonym">Glomus mosseae</name>
    <dbReference type="NCBI Taxonomy" id="27381"/>
    <lineage>
        <taxon>Eukaryota</taxon>
        <taxon>Fungi</taxon>
        <taxon>Fungi incertae sedis</taxon>
        <taxon>Mucoromycota</taxon>
        <taxon>Glomeromycotina</taxon>
        <taxon>Glomeromycetes</taxon>
        <taxon>Glomerales</taxon>
        <taxon>Glomeraceae</taxon>
        <taxon>Funneliformis</taxon>
    </lineage>
</organism>
<reference evidence="1" key="1">
    <citation type="submission" date="2021-06" db="EMBL/GenBank/DDBJ databases">
        <authorList>
            <person name="Kallberg Y."/>
            <person name="Tangrot J."/>
            <person name="Rosling A."/>
        </authorList>
    </citation>
    <scope>NUCLEOTIDE SEQUENCE</scope>
    <source>
        <strain evidence="1">87-6 pot B 2015</strain>
    </source>
</reference>
<proteinExistence type="predicted"/>
<dbReference type="EMBL" id="CAJVPP010000578">
    <property type="protein sequence ID" value="CAG8494978.1"/>
    <property type="molecule type" value="Genomic_DNA"/>
</dbReference>
<dbReference type="Proteomes" id="UP000789375">
    <property type="component" value="Unassembled WGS sequence"/>
</dbReference>
<accession>A0A9N8ZFR2</accession>
<name>A0A9N8ZFR2_FUNMO</name>